<dbReference type="SUPFAM" id="SSF53850">
    <property type="entry name" value="Periplasmic binding protein-like II"/>
    <property type="match status" value="1"/>
</dbReference>
<protein>
    <submittedName>
        <fullName evidence="2">Transporter substrate-binding domain-containing protein</fullName>
    </submittedName>
</protein>
<dbReference type="PANTHER" id="PTHR35936:SF6">
    <property type="entry name" value="AMINO ACID ABC TRANSPORTER SUBSTRATE-BINDING PAAT FAMILY PROTEIN"/>
    <property type="match status" value="1"/>
</dbReference>
<proteinExistence type="predicted"/>
<gene>
    <name evidence="2" type="ORF">LNV07_17135</name>
</gene>
<keyword evidence="3" id="KW-1185">Reference proteome</keyword>
<organism evidence="2 3">
    <name type="scientific">Roseateles oligotrophus</name>
    <dbReference type="NCBI Taxonomy" id="1769250"/>
    <lineage>
        <taxon>Bacteria</taxon>
        <taxon>Pseudomonadati</taxon>
        <taxon>Pseudomonadota</taxon>
        <taxon>Betaproteobacteria</taxon>
        <taxon>Burkholderiales</taxon>
        <taxon>Sphaerotilaceae</taxon>
        <taxon>Roseateles</taxon>
    </lineage>
</organism>
<evidence type="ECO:0000256" key="1">
    <source>
        <dbReference type="SAM" id="SignalP"/>
    </source>
</evidence>
<dbReference type="Proteomes" id="UP001209701">
    <property type="component" value="Unassembled WGS sequence"/>
</dbReference>
<evidence type="ECO:0000313" key="3">
    <source>
        <dbReference type="Proteomes" id="UP001209701"/>
    </source>
</evidence>
<dbReference type="Gene3D" id="3.40.190.10">
    <property type="entry name" value="Periplasmic binding protein-like II"/>
    <property type="match status" value="2"/>
</dbReference>
<evidence type="ECO:0000313" key="2">
    <source>
        <dbReference type="EMBL" id="MCV2369808.1"/>
    </source>
</evidence>
<dbReference type="PANTHER" id="PTHR35936">
    <property type="entry name" value="MEMBRANE-BOUND LYTIC MUREIN TRANSGLYCOSYLASE F"/>
    <property type="match status" value="1"/>
</dbReference>
<comment type="caution">
    <text evidence="2">The sequence shown here is derived from an EMBL/GenBank/DDBJ whole genome shotgun (WGS) entry which is preliminary data.</text>
</comment>
<name>A0ABT2YIG8_9BURK</name>
<reference evidence="2 3" key="1">
    <citation type="submission" date="2021-11" db="EMBL/GenBank/DDBJ databases">
        <authorList>
            <person name="Liang Q."/>
            <person name="Mou H."/>
            <person name="Liu Z."/>
        </authorList>
    </citation>
    <scope>NUCLEOTIDE SEQUENCE [LARGE SCALE GENOMIC DNA]</scope>
    <source>
        <strain evidence="2 3">CHU3</strain>
    </source>
</reference>
<feature type="signal peptide" evidence="1">
    <location>
        <begin position="1"/>
        <end position="19"/>
    </location>
</feature>
<dbReference type="RefSeq" id="WP_263572389.1">
    <property type="nucleotide sequence ID" value="NZ_JAJIRN010000007.1"/>
</dbReference>
<dbReference type="EMBL" id="JAJIRN010000007">
    <property type="protein sequence ID" value="MCV2369808.1"/>
    <property type="molecule type" value="Genomic_DNA"/>
</dbReference>
<feature type="chain" id="PRO_5046311398" evidence="1">
    <location>
        <begin position="20"/>
        <end position="234"/>
    </location>
</feature>
<keyword evidence="1" id="KW-0732">Signal</keyword>
<sequence length="234" mass="25754">MRAALFCFLASLSCLPAAASPLRFIVDTSVSLPYAKFENGELKSGLSFELGVELARHLKREAKFVPVARKRIGQTLESGQADLICGYAQGWLPGPFQWSRPVAQHMELLISRADVPAPQRLSDLAGQSIGSIAGFRYVALELQLGAQFVRDDGPDAEALLRRLAAKRISHAIVSRSYLDYRRREGGFAVALHPPLVIEKMDLRCALSPKAELSLQQLDEGLTEMQTEGSLRVQH</sequence>
<accession>A0ABT2YIG8</accession>